<dbReference type="NCBIfam" id="TIGR03455">
    <property type="entry name" value="HisG_C-term"/>
    <property type="match status" value="1"/>
</dbReference>
<protein>
    <recommendedName>
        <fullName evidence="6">ATP phosphoribosyltransferase</fullName>
        <ecNumber evidence="5">2.4.2.17</ecNumber>
    </recommendedName>
</protein>
<dbReference type="EC" id="2.4.2.17" evidence="5"/>
<dbReference type="InterPro" id="IPR018198">
    <property type="entry name" value="ATP_PRibTrfase_CS"/>
</dbReference>
<feature type="domain" description="Histidine biosynthesis HisG C-terminal" evidence="15">
    <location>
        <begin position="245"/>
        <end position="317"/>
    </location>
</feature>
<dbReference type="FunFam" id="3.40.190.10:FF:000123">
    <property type="entry name" value="HIS1p ATP phosphoribosyltransferase"/>
    <property type="match status" value="1"/>
</dbReference>
<evidence type="ECO:0000259" key="14">
    <source>
        <dbReference type="Pfam" id="PF01634"/>
    </source>
</evidence>
<evidence type="ECO:0000256" key="4">
    <source>
        <dbReference type="ARBA" id="ARBA00009372"/>
    </source>
</evidence>
<keyword evidence="13" id="KW-0368">Histidine biosynthesis</keyword>
<keyword evidence="11" id="KW-0547">Nucleotide-binding</keyword>
<keyword evidence="17" id="KW-1185">Reference proteome</keyword>
<dbReference type="PANTHER" id="PTHR21403:SF8">
    <property type="entry name" value="ATP PHOSPHORIBOSYLTRANSFERASE"/>
    <property type="match status" value="1"/>
</dbReference>
<evidence type="ECO:0000256" key="8">
    <source>
        <dbReference type="ARBA" id="ARBA00022605"/>
    </source>
</evidence>
<dbReference type="GO" id="GO:0005524">
    <property type="term" value="F:ATP binding"/>
    <property type="evidence" value="ECO:0007669"/>
    <property type="project" value="UniProtKB-KW"/>
</dbReference>
<comment type="subcellular location">
    <subcellularLocation>
        <location evidence="2">Cytoplasm</location>
    </subcellularLocation>
</comment>
<dbReference type="InterPro" id="IPR013115">
    <property type="entry name" value="HisG_C"/>
</dbReference>
<dbReference type="InterPro" id="IPR015867">
    <property type="entry name" value="N-reg_PII/ATP_PRibTrfase_C"/>
</dbReference>
<dbReference type="GeneID" id="89961420"/>
<evidence type="ECO:0000256" key="7">
    <source>
        <dbReference type="ARBA" id="ARBA00022490"/>
    </source>
</evidence>
<dbReference type="SUPFAM" id="SSF53850">
    <property type="entry name" value="Periplasmic binding protein-like II"/>
    <property type="match status" value="1"/>
</dbReference>
<evidence type="ECO:0000313" key="16">
    <source>
        <dbReference type="EMBL" id="KAK3677638.1"/>
    </source>
</evidence>
<evidence type="ECO:0000256" key="12">
    <source>
        <dbReference type="ARBA" id="ARBA00022840"/>
    </source>
</evidence>
<dbReference type="InterPro" id="IPR001348">
    <property type="entry name" value="ATP_PRibTrfase_HisG"/>
</dbReference>
<evidence type="ECO:0000256" key="11">
    <source>
        <dbReference type="ARBA" id="ARBA00022741"/>
    </source>
</evidence>
<evidence type="ECO:0000259" key="15">
    <source>
        <dbReference type="Pfam" id="PF08029"/>
    </source>
</evidence>
<dbReference type="Gene3D" id="3.30.70.120">
    <property type="match status" value="1"/>
</dbReference>
<sequence length="320" mass="34370">MSLLEQLNGRLLFAVPKKGRLQEKAFALLKGSDIQFNRPDRSDIAFSSNTPVALVFLPAADIPAFVGRGNGALGITGSDCIQEYEAREPPTSTTGVEHVLDLRFGVCKLQVQVPEHGEIQTPEQLVGKTIATSFDGLSRRYFRELEGKQGATSTFTNGEGGGANGEAKLKTNILHLSGSVEAAYSLGMADAVVDLVESGLTMRSAGLKPIATVLTSSATLIKSKHPSDPAWVSKITARIQGVITAQRYVLCCYNVERTKLEKCSKITPGKRAPTVNNLEEEGWVAVQAMVESGQVATVMDELSLAGAHDILIMKLENTRQ</sequence>
<organism evidence="16 17">
    <name type="scientific">Recurvomyces mirabilis</name>
    <dbReference type="NCBI Taxonomy" id="574656"/>
    <lineage>
        <taxon>Eukaryota</taxon>
        <taxon>Fungi</taxon>
        <taxon>Dikarya</taxon>
        <taxon>Ascomycota</taxon>
        <taxon>Pezizomycotina</taxon>
        <taxon>Dothideomycetes</taxon>
        <taxon>Dothideomycetidae</taxon>
        <taxon>Mycosphaerellales</taxon>
        <taxon>Teratosphaeriaceae</taxon>
        <taxon>Recurvomyces</taxon>
    </lineage>
</organism>
<feature type="domain" description="ATP phosphoribosyltransferase catalytic" evidence="14">
    <location>
        <begin position="59"/>
        <end position="241"/>
    </location>
</feature>
<dbReference type="EMBL" id="JAUTXT010000006">
    <property type="protein sequence ID" value="KAK3677638.1"/>
    <property type="molecule type" value="Genomic_DNA"/>
</dbReference>
<proteinExistence type="inferred from homology"/>
<dbReference type="InterPro" id="IPR013820">
    <property type="entry name" value="ATP_PRibTrfase_cat"/>
</dbReference>
<dbReference type="GO" id="GO:0003879">
    <property type="term" value="F:ATP phosphoribosyltransferase activity"/>
    <property type="evidence" value="ECO:0007669"/>
    <property type="project" value="UniProtKB-EC"/>
</dbReference>
<evidence type="ECO:0000256" key="6">
    <source>
        <dbReference type="ARBA" id="ARBA00020998"/>
    </source>
</evidence>
<dbReference type="FunFam" id="3.30.70.120:FF:000003">
    <property type="entry name" value="ATP phosphoribosyltransferase"/>
    <property type="match status" value="1"/>
</dbReference>
<dbReference type="NCBIfam" id="TIGR00070">
    <property type="entry name" value="hisG"/>
    <property type="match status" value="1"/>
</dbReference>
<evidence type="ECO:0000256" key="3">
    <source>
        <dbReference type="ARBA" id="ARBA00004667"/>
    </source>
</evidence>
<dbReference type="RefSeq" id="XP_064695517.1">
    <property type="nucleotide sequence ID" value="XM_064836884.1"/>
</dbReference>
<evidence type="ECO:0000256" key="5">
    <source>
        <dbReference type="ARBA" id="ARBA00011946"/>
    </source>
</evidence>
<dbReference type="GO" id="GO:0000105">
    <property type="term" value="P:L-histidine biosynthetic process"/>
    <property type="evidence" value="ECO:0007669"/>
    <property type="project" value="UniProtKB-KW"/>
</dbReference>
<dbReference type="InterPro" id="IPR020621">
    <property type="entry name" value="ATP-PRT_HisG_long"/>
</dbReference>
<evidence type="ECO:0000256" key="13">
    <source>
        <dbReference type="ARBA" id="ARBA00023102"/>
    </source>
</evidence>
<keyword evidence="10 16" id="KW-0808">Transferase</keyword>
<dbReference type="Proteomes" id="UP001274830">
    <property type="component" value="Unassembled WGS sequence"/>
</dbReference>
<evidence type="ECO:0000256" key="10">
    <source>
        <dbReference type="ARBA" id="ARBA00022679"/>
    </source>
</evidence>
<evidence type="ECO:0000313" key="17">
    <source>
        <dbReference type="Proteomes" id="UP001274830"/>
    </source>
</evidence>
<dbReference type="Gene3D" id="3.40.190.10">
    <property type="entry name" value="Periplasmic binding protein-like II"/>
    <property type="match status" value="2"/>
</dbReference>
<comment type="caution">
    <text evidence="16">The sequence shown here is derived from an EMBL/GenBank/DDBJ whole genome shotgun (WGS) entry which is preliminary data.</text>
</comment>
<name>A0AAE1C4C5_9PEZI</name>
<comment type="pathway">
    <text evidence="3">Amino-acid biosynthesis; L-histidine biosynthesis; L-histidine from 5-phospho-alpha-D-ribose 1-diphosphate: step 1/9.</text>
</comment>
<dbReference type="Pfam" id="PF01634">
    <property type="entry name" value="HisG"/>
    <property type="match status" value="1"/>
</dbReference>
<dbReference type="InterPro" id="IPR011322">
    <property type="entry name" value="N-reg_PII-like_a/b"/>
</dbReference>
<accession>A0AAE1C4C5</accession>
<keyword evidence="8" id="KW-0028">Amino-acid biosynthesis</keyword>
<reference evidence="16" key="1">
    <citation type="submission" date="2023-07" db="EMBL/GenBank/DDBJ databases">
        <title>Black Yeasts Isolated from many extreme environments.</title>
        <authorList>
            <person name="Coleine C."/>
            <person name="Stajich J.E."/>
            <person name="Selbmann L."/>
        </authorList>
    </citation>
    <scope>NUCLEOTIDE SEQUENCE</scope>
    <source>
        <strain evidence="16">CCFEE 5485</strain>
    </source>
</reference>
<evidence type="ECO:0000256" key="9">
    <source>
        <dbReference type="ARBA" id="ARBA00022676"/>
    </source>
</evidence>
<keyword evidence="9 16" id="KW-0328">Glycosyltransferase</keyword>
<dbReference type="Pfam" id="PF08029">
    <property type="entry name" value="HisG_C"/>
    <property type="match status" value="1"/>
</dbReference>
<dbReference type="GO" id="GO:0005737">
    <property type="term" value="C:cytoplasm"/>
    <property type="evidence" value="ECO:0007669"/>
    <property type="project" value="UniProtKB-SubCell"/>
</dbReference>
<dbReference type="AlphaFoldDB" id="A0AAE1C4C5"/>
<dbReference type="PANTHER" id="PTHR21403">
    <property type="entry name" value="ATP PHOSPHORIBOSYLTRANSFERASE ATP-PRTASE"/>
    <property type="match status" value="1"/>
</dbReference>
<evidence type="ECO:0000256" key="2">
    <source>
        <dbReference type="ARBA" id="ARBA00004496"/>
    </source>
</evidence>
<dbReference type="SUPFAM" id="SSF54913">
    <property type="entry name" value="GlnB-like"/>
    <property type="match status" value="1"/>
</dbReference>
<gene>
    <name evidence="16" type="primary">HIS1</name>
    <name evidence="16" type="ORF">LTR78_002488</name>
</gene>
<comment type="similarity">
    <text evidence="4">Belongs to the ATP phosphoribosyltransferase family.</text>
</comment>
<dbReference type="PROSITE" id="PS01316">
    <property type="entry name" value="ATP_P_PHORIBOSYLTR"/>
    <property type="match status" value="1"/>
</dbReference>
<dbReference type="HAMAP" id="MF_00079">
    <property type="entry name" value="HisG_Long"/>
    <property type="match status" value="1"/>
</dbReference>
<keyword evidence="12" id="KW-0067">ATP-binding</keyword>
<evidence type="ECO:0000256" key="1">
    <source>
        <dbReference type="ARBA" id="ARBA00000915"/>
    </source>
</evidence>
<comment type="catalytic activity">
    <reaction evidence="1">
        <text>1-(5-phospho-beta-D-ribosyl)-ATP + diphosphate = 5-phospho-alpha-D-ribose 1-diphosphate + ATP</text>
        <dbReference type="Rhea" id="RHEA:18473"/>
        <dbReference type="ChEBI" id="CHEBI:30616"/>
        <dbReference type="ChEBI" id="CHEBI:33019"/>
        <dbReference type="ChEBI" id="CHEBI:58017"/>
        <dbReference type="ChEBI" id="CHEBI:73183"/>
        <dbReference type="EC" id="2.4.2.17"/>
    </reaction>
</comment>
<keyword evidence="7" id="KW-0963">Cytoplasm</keyword>
<dbReference type="GO" id="GO:0000287">
    <property type="term" value="F:magnesium ion binding"/>
    <property type="evidence" value="ECO:0007669"/>
    <property type="project" value="InterPro"/>
</dbReference>